<sequence>MSGGKRARAKGGGRRLPWLTLLLLAAVVVLAVLWWRERAANEAPRPAATPAATADVPPATPNVAGLLPDERLAAAVKAAFPAGNTAESESGEHYVFDEHRLVDTPFGPVLVSEGQVAEPAHVSSGRLDITYLKPDGERYAVDRRFPEAVLAGTMGRMSDWSVSNKFGRLPVVQAQGGGTWQGYTCGRTTLVELQPTGPVKLADFLDSYDDGRAAVGRPQSSQGKIVKIVPDQSFIVRFTGTRAFEARYVRVGDAYRVEGGEANMLQGC</sequence>
<gene>
    <name evidence="2" type="ORF">GQR91_03210</name>
    <name evidence="3" type="ORF">SAMN05216557_101667</name>
</gene>
<evidence type="ECO:0000313" key="2">
    <source>
        <dbReference type="EMBL" id="MWC42666.1"/>
    </source>
</evidence>
<dbReference type="Proteomes" id="UP000436801">
    <property type="component" value="Unassembled WGS sequence"/>
</dbReference>
<feature type="transmembrane region" description="Helical" evidence="1">
    <location>
        <begin position="16"/>
        <end position="35"/>
    </location>
</feature>
<dbReference type="AlphaFoldDB" id="A0A1G7G285"/>
<organism evidence="3 4">
    <name type="scientific">Sphingomonas carotinifaciens</name>
    <dbReference type="NCBI Taxonomy" id="1166323"/>
    <lineage>
        <taxon>Bacteria</taxon>
        <taxon>Pseudomonadati</taxon>
        <taxon>Pseudomonadota</taxon>
        <taxon>Alphaproteobacteria</taxon>
        <taxon>Sphingomonadales</taxon>
        <taxon>Sphingomonadaceae</taxon>
        <taxon>Sphingomonas</taxon>
    </lineage>
</organism>
<reference evidence="3 4" key="1">
    <citation type="submission" date="2016-10" db="EMBL/GenBank/DDBJ databases">
        <authorList>
            <person name="Varghese N."/>
            <person name="Submissions S."/>
        </authorList>
    </citation>
    <scope>NUCLEOTIDE SEQUENCE [LARGE SCALE GENOMIC DNA]</scope>
    <source>
        <strain evidence="3 4">S7-754</strain>
    </source>
</reference>
<dbReference type="OrthoDB" id="7206605at2"/>
<protein>
    <submittedName>
        <fullName evidence="3">Uncharacterized protein</fullName>
    </submittedName>
</protein>
<proteinExistence type="predicted"/>
<dbReference type="Proteomes" id="UP000323502">
    <property type="component" value="Unassembled WGS sequence"/>
</dbReference>
<keyword evidence="1" id="KW-1133">Transmembrane helix</keyword>
<dbReference type="EMBL" id="FNBI01000001">
    <property type="protein sequence ID" value="SDE82242.1"/>
    <property type="molecule type" value="Genomic_DNA"/>
</dbReference>
<keyword evidence="1" id="KW-0812">Transmembrane</keyword>
<dbReference type="RefSeq" id="WP_149681137.1">
    <property type="nucleotide sequence ID" value="NZ_FNBI01000001.1"/>
</dbReference>
<keyword evidence="1" id="KW-0472">Membrane</keyword>
<dbReference type="EMBL" id="WSUT01000005">
    <property type="protein sequence ID" value="MWC42666.1"/>
    <property type="molecule type" value="Genomic_DNA"/>
</dbReference>
<evidence type="ECO:0000313" key="3">
    <source>
        <dbReference type="EMBL" id="SDE82242.1"/>
    </source>
</evidence>
<reference evidence="2 5" key="2">
    <citation type="submission" date="2019-12" db="EMBL/GenBank/DDBJ databases">
        <authorList>
            <person name="Zheng J."/>
        </authorList>
    </citation>
    <scope>NUCLEOTIDE SEQUENCE [LARGE SCALE GENOMIC DNA]</scope>
    <source>
        <strain evidence="2 5">DSM 27347</strain>
    </source>
</reference>
<evidence type="ECO:0000313" key="4">
    <source>
        <dbReference type="Proteomes" id="UP000323502"/>
    </source>
</evidence>
<accession>A0A1G7G285</accession>
<keyword evidence="4" id="KW-1185">Reference proteome</keyword>
<evidence type="ECO:0000313" key="5">
    <source>
        <dbReference type="Proteomes" id="UP000436801"/>
    </source>
</evidence>
<evidence type="ECO:0000256" key="1">
    <source>
        <dbReference type="SAM" id="Phobius"/>
    </source>
</evidence>
<name>A0A1G7G285_9SPHN</name>